<protein>
    <submittedName>
        <fullName evidence="1">Uncharacterized protein</fullName>
    </submittedName>
</protein>
<organism evidence="1 2">
    <name type="scientific">Stegodyphus mimosarum</name>
    <name type="common">African social velvet spider</name>
    <dbReference type="NCBI Taxonomy" id="407821"/>
    <lineage>
        <taxon>Eukaryota</taxon>
        <taxon>Metazoa</taxon>
        <taxon>Ecdysozoa</taxon>
        <taxon>Arthropoda</taxon>
        <taxon>Chelicerata</taxon>
        <taxon>Arachnida</taxon>
        <taxon>Araneae</taxon>
        <taxon>Araneomorphae</taxon>
        <taxon>Entelegynae</taxon>
        <taxon>Eresoidea</taxon>
        <taxon>Eresidae</taxon>
        <taxon>Stegodyphus</taxon>
    </lineage>
</organism>
<dbReference type="AlphaFoldDB" id="A0A087T5T1"/>
<evidence type="ECO:0000313" key="1">
    <source>
        <dbReference type="EMBL" id="KFM60470.1"/>
    </source>
</evidence>
<keyword evidence="2" id="KW-1185">Reference proteome</keyword>
<reference evidence="1 2" key="1">
    <citation type="submission" date="2013-11" db="EMBL/GenBank/DDBJ databases">
        <title>Genome sequencing of Stegodyphus mimosarum.</title>
        <authorList>
            <person name="Bechsgaard J."/>
        </authorList>
    </citation>
    <scope>NUCLEOTIDE SEQUENCE [LARGE SCALE GENOMIC DNA]</scope>
</reference>
<evidence type="ECO:0000313" key="2">
    <source>
        <dbReference type="Proteomes" id="UP000054359"/>
    </source>
</evidence>
<dbReference type="EMBL" id="KK113564">
    <property type="protein sequence ID" value="KFM60470.1"/>
    <property type="molecule type" value="Genomic_DNA"/>
</dbReference>
<feature type="non-terminal residue" evidence="1">
    <location>
        <position position="88"/>
    </location>
</feature>
<dbReference type="OrthoDB" id="6428955at2759"/>
<dbReference type="Proteomes" id="UP000054359">
    <property type="component" value="Unassembled WGS sequence"/>
</dbReference>
<proteinExistence type="predicted"/>
<accession>A0A087T5T1</accession>
<name>A0A087T5T1_STEMI</name>
<gene>
    <name evidence="1" type="ORF">X975_08928</name>
</gene>
<sequence>MDETVVVEESMTNMDENSETCENQLLTYIQNILKYQIIPMDFMTLRDLVKEAPKNLSLFNYIEEKYPGLEFLEFLKKYPDIFTVNPDR</sequence>